<dbReference type="AlphaFoldDB" id="A0A3R8J8C2"/>
<protein>
    <submittedName>
        <fullName evidence="1">Uncharacterized protein</fullName>
    </submittedName>
</protein>
<accession>A0A3R8J8C2</accession>
<dbReference type="EMBL" id="QWZQ01000016">
    <property type="protein sequence ID" value="RRK10693.1"/>
    <property type="molecule type" value="Genomic_DNA"/>
</dbReference>
<sequence>MFVFIKLAIKLTNQLISVFSLLNHRLARLSRPELSFDVCLSDKFIYISKAEHFVIPFLHKNEAVT</sequence>
<keyword evidence="2" id="KW-1185">Reference proteome</keyword>
<reference evidence="1 2" key="1">
    <citation type="submission" date="2018-08" db="EMBL/GenBank/DDBJ databases">
        <title>Genome Lactobacillus garii FI11369.</title>
        <authorList>
            <person name="Diaz M."/>
            <person name="Narbad A."/>
        </authorList>
    </citation>
    <scope>NUCLEOTIDE SEQUENCE [LARGE SCALE GENOMIC DNA]</scope>
    <source>
        <strain evidence="1 2">FI11369</strain>
    </source>
</reference>
<organism evidence="1 2">
    <name type="scientific">Lactiplantibacillus garii</name>
    <dbReference type="NCBI Taxonomy" id="2306423"/>
    <lineage>
        <taxon>Bacteria</taxon>
        <taxon>Bacillati</taxon>
        <taxon>Bacillota</taxon>
        <taxon>Bacilli</taxon>
        <taxon>Lactobacillales</taxon>
        <taxon>Lactobacillaceae</taxon>
        <taxon>Lactiplantibacillus</taxon>
    </lineage>
</organism>
<gene>
    <name evidence="1" type="ORF">D1831_06420</name>
</gene>
<evidence type="ECO:0000313" key="1">
    <source>
        <dbReference type="EMBL" id="RRK10693.1"/>
    </source>
</evidence>
<evidence type="ECO:0000313" key="2">
    <source>
        <dbReference type="Proteomes" id="UP000283633"/>
    </source>
</evidence>
<comment type="caution">
    <text evidence="1">The sequence shown here is derived from an EMBL/GenBank/DDBJ whole genome shotgun (WGS) entry which is preliminary data.</text>
</comment>
<dbReference type="Proteomes" id="UP000283633">
    <property type="component" value="Unassembled WGS sequence"/>
</dbReference>
<name>A0A3R8J8C2_9LACO</name>
<proteinExistence type="predicted"/>